<evidence type="ECO:0000313" key="2">
    <source>
        <dbReference type="EMBL" id="PSC69645.1"/>
    </source>
</evidence>
<evidence type="ECO:0000313" key="3">
    <source>
        <dbReference type="Proteomes" id="UP000239649"/>
    </source>
</evidence>
<feature type="region of interest" description="Disordered" evidence="1">
    <location>
        <begin position="454"/>
        <end position="483"/>
    </location>
</feature>
<gene>
    <name evidence="2" type="ORF">C2E20_6876</name>
</gene>
<feature type="compositionally biased region" description="Low complexity" evidence="1">
    <location>
        <begin position="73"/>
        <end position="93"/>
    </location>
</feature>
<accession>A0A2P6V6D1</accession>
<organism evidence="2 3">
    <name type="scientific">Micractinium conductrix</name>
    <dbReference type="NCBI Taxonomy" id="554055"/>
    <lineage>
        <taxon>Eukaryota</taxon>
        <taxon>Viridiplantae</taxon>
        <taxon>Chlorophyta</taxon>
        <taxon>core chlorophytes</taxon>
        <taxon>Trebouxiophyceae</taxon>
        <taxon>Chlorellales</taxon>
        <taxon>Chlorellaceae</taxon>
        <taxon>Chlorella clade</taxon>
        <taxon>Micractinium</taxon>
    </lineage>
</organism>
<feature type="compositionally biased region" description="Low complexity" evidence="1">
    <location>
        <begin position="454"/>
        <end position="473"/>
    </location>
</feature>
<feature type="compositionally biased region" description="Low complexity" evidence="1">
    <location>
        <begin position="208"/>
        <end position="221"/>
    </location>
</feature>
<evidence type="ECO:0000256" key="1">
    <source>
        <dbReference type="SAM" id="MobiDB-lite"/>
    </source>
</evidence>
<protein>
    <submittedName>
        <fullName evidence="2">Uncharacterized protein</fullName>
    </submittedName>
</protein>
<feature type="region of interest" description="Disordered" evidence="1">
    <location>
        <begin position="646"/>
        <end position="666"/>
    </location>
</feature>
<reference evidence="2 3" key="1">
    <citation type="journal article" date="2018" name="Plant J.">
        <title>Genome sequences of Chlorella sorokiniana UTEX 1602 and Micractinium conductrix SAG 241.80: implications to maltose excretion by a green alga.</title>
        <authorList>
            <person name="Arriola M.B."/>
            <person name="Velmurugan N."/>
            <person name="Zhang Y."/>
            <person name="Plunkett M.H."/>
            <person name="Hondzo H."/>
            <person name="Barney B.M."/>
        </authorList>
    </citation>
    <scope>NUCLEOTIDE SEQUENCE [LARGE SCALE GENOMIC DNA]</scope>
    <source>
        <strain evidence="2 3">SAG 241.80</strain>
    </source>
</reference>
<feature type="compositionally biased region" description="Low complexity" evidence="1">
    <location>
        <begin position="55"/>
        <end position="66"/>
    </location>
</feature>
<name>A0A2P6V6D1_9CHLO</name>
<feature type="region of interest" description="Disordered" evidence="1">
    <location>
        <begin position="203"/>
        <end position="233"/>
    </location>
</feature>
<dbReference type="AlphaFoldDB" id="A0A2P6V6D1"/>
<proteinExistence type="predicted"/>
<dbReference type="OrthoDB" id="514537at2759"/>
<dbReference type="Gene3D" id="1.10.10.60">
    <property type="entry name" value="Homeodomain-like"/>
    <property type="match status" value="1"/>
</dbReference>
<comment type="caution">
    <text evidence="2">The sequence shown here is derived from an EMBL/GenBank/DDBJ whole genome shotgun (WGS) entry which is preliminary data.</text>
</comment>
<dbReference type="Proteomes" id="UP000239649">
    <property type="component" value="Unassembled WGS sequence"/>
</dbReference>
<feature type="region of interest" description="Disordered" evidence="1">
    <location>
        <begin position="269"/>
        <end position="319"/>
    </location>
</feature>
<keyword evidence="3" id="KW-1185">Reference proteome</keyword>
<feature type="region of interest" description="Disordered" evidence="1">
    <location>
        <begin position="55"/>
        <end position="133"/>
    </location>
</feature>
<sequence length="723" mass="76073">MRLKAKSSVVGLLAAPDILGGLGGPMPFAAPLGAAPSDALVTVVGGWGALLQRSAPQAGSAQQQQANGMAKPASTQQQSAAPAAAAQEEVAPVGPSGRPQRKRKAAMAEDMVPTDLALRRGSRAPTPLSRGNSTASDLAALQLAATADGRTQLAGLALPSASLLSMPALHQHLLRTQGAAAQRQGGGALHSAMPYRLVAPGDGGAGGAACDAASDDGSSGSEGVPRPAVPVVKEASPRDVMHLARQLEEEERCKALAASEARAALRALPGGQASGHGPRGLPPKPPAGRGAAGRGRSVSARSRRPTPDTPAESVAPGTWHPGFQSLAGVTYVSVAHATAAPPLPVLAAGEPPRFAQTTAVGQQPQTTYAKDPLRGSVQFLRDAARTAGSPLLAASGAAAEEQRQHKDRLARAHFARDLRTFVKEQPEATRRSLRMRARSAPDLYAQLVAEQQAAEQRAQEQQQQQRAQQQQQRAKPHCPEDDTDVWLGAEHQAQLPAVRPRPAAPPPEESRWTAGLVCAANAAAAPQHDAKQTAAMPAASAEERAAWVAGAHAALQRTLGDERAAAMGLLAMGASAHAGLLSSEEEAALEAGMREHGRAFHAIQKEFVPRVRVPDLQNYYFNVWKLRATPRSRAWYEDKATEEARQVAEQERQEAEEKAAEDAQRQRLERRYKRRMLREALQWLKGAARAPAEAPNRPVLIQRAQRAAVLVHGLNAGSKGDAS</sequence>
<dbReference type="EMBL" id="LHPF02000025">
    <property type="protein sequence ID" value="PSC69645.1"/>
    <property type="molecule type" value="Genomic_DNA"/>
</dbReference>